<gene>
    <name evidence="2" type="ORF">SBAD_LOCUS9144</name>
</gene>
<feature type="compositionally biased region" description="Basic residues" evidence="1">
    <location>
        <begin position="75"/>
        <end position="87"/>
    </location>
</feature>
<evidence type="ECO:0000256" key="1">
    <source>
        <dbReference type="SAM" id="MobiDB-lite"/>
    </source>
</evidence>
<protein>
    <submittedName>
        <fullName evidence="4">Tnp_DDE_dom domain-containing protein</fullName>
    </submittedName>
</protein>
<dbReference type="EMBL" id="UZAM01012376">
    <property type="protein sequence ID" value="VDP21506.1"/>
    <property type="molecule type" value="Genomic_DNA"/>
</dbReference>
<feature type="region of interest" description="Disordered" evidence="1">
    <location>
        <begin position="71"/>
        <end position="95"/>
    </location>
</feature>
<reference evidence="4" key="1">
    <citation type="submission" date="2016-06" db="UniProtKB">
        <authorList>
            <consortium name="WormBaseParasite"/>
        </authorList>
    </citation>
    <scope>IDENTIFICATION</scope>
</reference>
<proteinExistence type="predicted"/>
<dbReference type="AlphaFoldDB" id="A0A183IZU6"/>
<sequence length="95" mass="10387">MAVNLSGQAAHGPQMAAIGGSEIDLSKQWPIIQATLANKRPEKRIIRLRLPTAPAEIAPRPVRLVLFDCASTTSHRSHRSRTPRRSSSKTSLSHV</sequence>
<accession>A0A183IZU6</accession>
<evidence type="ECO:0000313" key="3">
    <source>
        <dbReference type="Proteomes" id="UP000270296"/>
    </source>
</evidence>
<evidence type="ECO:0000313" key="4">
    <source>
        <dbReference type="WBParaSite" id="SBAD_0000947301-mRNA-1"/>
    </source>
</evidence>
<keyword evidence="3" id="KW-1185">Reference proteome</keyword>
<evidence type="ECO:0000313" key="2">
    <source>
        <dbReference type="EMBL" id="VDP21506.1"/>
    </source>
</evidence>
<reference evidence="2 3" key="2">
    <citation type="submission" date="2018-11" db="EMBL/GenBank/DDBJ databases">
        <authorList>
            <consortium name="Pathogen Informatics"/>
        </authorList>
    </citation>
    <scope>NUCLEOTIDE SEQUENCE [LARGE SCALE GENOMIC DNA]</scope>
</reference>
<dbReference type="Proteomes" id="UP000270296">
    <property type="component" value="Unassembled WGS sequence"/>
</dbReference>
<dbReference type="WBParaSite" id="SBAD_0000947301-mRNA-1">
    <property type="protein sequence ID" value="SBAD_0000947301-mRNA-1"/>
    <property type="gene ID" value="SBAD_0000947301"/>
</dbReference>
<name>A0A183IZU6_9BILA</name>
<organism evidence="4">
    <name type="scientific">Soboliphyme baturini</name>
    <dbReference type="NCBI Taxonomy" id="241478"/>
    <lineage>
        <taxon>Eukaryota</taxon>
        <taxon>Metazoa</taxon>
        <taxon>Ecdysozoa</taxon>
        <taxon>Nematoda</taxon>
        <taxon>Enoplea</taxon>
        <taxon>Dorylaimia</taxon>
        <taxon>Dioctophymatida</taxon>
        <taxon>Dioctophymatoidea</taxon>
        <taxon>Soboliphymatidae</taxon>
        <taxon>Soboliphyme</taxon>
    </lineage>
</organism>